<evidence type="ECO:0000256" key="1">
    <source>
        <dbReference type="SAM" id="MobiDB-lite"/>
    </source>
</evidence>
<dbReference type="AlphaFoldDB" id="A0A2T6ZD21"/>
<feature type="region of interest" description="Disordered" evidence="1">
    <location>
        <begin position="48"/>
        <end position="78"/>
    </location>
</feature>
<name>A0A2T6ZD21_TUBBO</name>
<dbReference type="STRING" id="42251.A0A2T6ZD21"/>
<protein>
    <submittedName>
        <fullName evidence="2">Uncharacterized protein</fullName>
    </submittedName>
</protein>
<accession>A0A2T6ZD21</accession>
<evidence type="ECO:0000313" key="2">
    <source>
        <dbReference type="EMBL" id="PUU73401.1"/>
    </source>
</evidence>
<sequence length="133" mass="14442">MMKLISQTTTASISDRLVDSLWRKLSFASDATDEVLAYSRDEELRSSTFVAPPDESPLARGGLEESDTVHHTDGEDEVEDGIDETRNIWRGMAVRKYGSGGGRSIKRVKFSADVNKNGGAGLEGPVAVLEARV</sequence>
<comment type="caution">
    <text evidence="2">The sequence shown here is derived from an EMBL/GenBank/DDBJ whole genome shotgun (WGS) entry which is preliminary data.</text>
</comment>
<evidence type="ECO:0000313" key="3">
    <source>
        <dbReference type="Proteomes" id="UP000244722"/>
    </source>
</evidence>
<dbReference type="Proteomes" id="UP000244722">
    <property type="component" value="Unassembled WGS sequence"/>
</dbReference>
<reference evidence="2 3" key="1">
    <citation type="submission" date="2017-04" db="EMBL/GenBank/DDBJ databases">
        <title>Draft genome sequence of Tuber borchii Vittad., a whitish edible truffle.</title>
        <authorList>
            <consortium name="DOE Joint Genome Institute"/>
            <person name="Murat C."/>
            <person name="Kuo A."/>
            <person name="Barry K.W."/>
            <person name="Clum A."/>
            <person name="Dockter R.B."/>
            <person name="Fauchery L."/>
            <person name="Iotti M."/>
            <person name="Kohler A."/>
            <person name="Labutti K."/>
            <person name="Lindquist E.A."/>
            <person name="Lipzen A."/>
            <person name="Ohm R.A."/>
            <person name="Wang M."/>
            <person name="Grigoriev I.V."/>
            <person name="Zambonelli A."/>
            <person name="Martin F.M."/>
        </authorList>
    </citation>
    <scope>NUCLEOTIDE SEQUENCE [LARGE SCALE GENOMIC DNA]</scope>
    <source>
        <strain evidence="2 3">Tbo3840</strain>
    </source>
</reference>
<keyword evidence="3" id="KW-1185">Reference proteome</keyword>
<proteinExistence type="predicted"/>
<gene>
    <name evidence="2" type="ORF">B9Z19DRAFT_1135207</name>
</gene>
<dbReference type="EMBL" id="NESQ01000379">
    <property type="protein sequence ID" value="PUU73401.1"/>
    <property type="molecule type" value="Genomic_DNA"/>
</dbReference>
<organism evidence="2 3">
    <name type="scientific">Tuber borchii</name>
    <name type="common">White truffle</name>
    <dbReference type="NCBI Taxonomy" id="42251"/>
    <lineage>
        <taxon>Eukaryota</taxon>
        <taxon>Fungi</taxon>
        <taxon>Dikarya</taxon>
        <taxon>Ascomycota</taxon>
        <taxon>Pezizomycotina</taxon>
        <taxon>Pezizomycetes</taxon>
        <taxon>Pezizales</taxon>
        <taxon>Tuberaceae</taxon>
        <taxon>Tuber</taxon>
    </lineage>
</organism>